<feature type="region of interest" description="Disordered" evidence="1">
    <location>
        <begin position="23"/>
        <end position="84"/>
    </location>
</feature>
<evidence type="ECO:0000313" key="3">
    <source>
        <dbReference type="Proteomes" id="UP000250321"/>
    </source>
</evidence>
<gene>
    <name evidence="2" type="ORF">Pyn_36235</name>
</gene>
<organism evidence="2 3">
    <name type="scientific">Prunus yedoensis var. nudiflora</name>
    <dbReference type="NCBI Taxonomy" id="2094558"/>
    <lineage>
        <taxon>Eukaryota</taxon>
        <taxon>Viridiplantae</taxon>
        <taxon>Streptophyta</taxon>
        <taxon>Embryophyta</taxon>
        <taxon>Tracheophyta</taxon>
        <taxon>Spermatophyta</taxon>
        <taxon>Magnoliopsida</taxon>
        <taxon>eudicotyledons</taxon>
        <taxon>Gunneridae</taxon>
        <taxon>Pentapetalae</taxon>
        <taxon>rosids</taxon>
        <taxon>fabids</taxon>
        <taxon>Rosales</taxon>
        <taxon>Rosaceae</taxon>
        <taxon>Amygdaloideae</taxon>
        <taxon>Amygdaleae</taxon>
        <taxon>Prunus</taxon>
    </lineage>
</organism>
<name>A0A314Y484_PRUYE</name>
<dbReference type="AlphaFoldDB" id="A0A314Y484"/>
<comment type="caution">
    <text evidence="2">The sequence shown here is derived from an EMBL/GenBank/DDBJ whole genome shotgun (WGS) entry which is preliminary data.</text>
</comment>
<proteinExistence type="predicted"/>
<accession>A0A314Y484</accession>
<keyword evidence="3" id="KW-1185">Reference proteome</keyword>
<dbReference type="EMBL" id="PJQY01001526">
    <property type="protein sequence ID" value="PQQ01862.1"/>
    <property type="molecule type" value="Genomic_DNA"/>
</dbReference>
<dbReference type="Proteomes" id="UP000250321">
    <property type="component" value="Unassembled WGS sequence"/>
</dbReference>
<evidence type="ECO:0000313" key="2">
    <source>
        <dbReference type="EMBL" id="PQQ01862.1"/>
    </source>
</evidence>
<protein>
    <submittedName>
        <fullName evidence="2">Uncharacterized protein</fullName>
    </submittedName>
</protein>
<evidence type="ECO:0000256" key="1">
    <source>
        <dbReference type="SAM" id="MobiDB-lite"/>
    </source>
</evidence>
<sequence length="84" mass="9305">MWHNMTDADYTNLRFYHLGGINEVPESTSSLEPRLGKRPPEAAQESSSGREMAWANGDSHQTGQAHGQILPALLPRQDDVMLTS</sequence>
<reference evidence="2 3" key="1">
    <citation type="submission" date="2018-02" db="EMBL/GenBank/DDBJ databases">
        <title>Draft genome of wild Prunus yedoensis var. nudiflora.</title>
        <authorList>
            <person name="Baek S."/>
            <person name="Kim J.-H."/>
            <person name="Choi K."/>
            <person name="Kim G.-B."/>
            <person name="Cho A."/>
            <person name="Jang H."/>
            <person name="Shin C.-H."/>
            <person name="Yu H.-J."/>
            <person name="Mun J.-H."/>
        </authorList>
    </citation>
    <scope>NUCLEOTIDE SEQUENCE [LARGE SCALE GENOMIC DNA]</scope>
    <source>
        <strain evidence="3">cv. Jeju island</strain>
        <tissue evidence="2">Leaf</tissue>
    </source>
</reference>